<evidence type="ECO:0000313" key="1">
    <source>
        <dbReference type="EMBL" id="GFC73395.1"/>
    </source>
</evidence>
<gene>
    <name evidence="1" type="ORF">Tci_845365</name>
</gene>
<name>A0A699QIZ5_TANCI</name>
<sequence length="91" mass="10007">HKPEEGEQVYGLMAGFKSDFVDPAVNATGSVYDAAAEFAMIGISPKAKIEKKEWEVKLVESLARFDKWKASSKNLAKLINSSMTTRTKLGL</sequence>
<proteinExistence type="predicted"/>
<dbReference type="AlphaFoldDB" id="A0A699QIZ5"/>
<organism evidence="1">
    <name type="scientific">Tanacetum cinerariifolium</name>
    <name type="common">Dalmatian daisy</name>
    <name type="synonym">Chrysanthemum cinerariifolium</name>
    <dbReference type="NCBI Taxonomy" id="118510"/>
    <lineage>
        <taxon>Eukaryota</taxon>
        <taxon>Viridiplantae</taxon>
        <taxon>Streptophyta</taxon>
        <taxon>Embryophyta</taxon>
        <taxon>Tracheophyta</taxon>
        <taxon>Spermatophyta</taxon>
        <taxon>Magnoliopsida</taxon>
        <taxon>eudicotyledons</taxon>
        <taxon>Gunneridae</taxon>
        <taxon>Pentapetalae</taxon>
        <taxon>asterids</taxon>
        <taxon>campanulids</taxon>
        <taxon>Asterales</taxon>
        <taxon>Asteraceae</taxon>
        <taxon>Asteroideae</taxon>
        <taxon>Anthemideae</taxon>
        <taxon>Anthemidinae</taxon>
        <taxon>Tanacetum</taxon>
    </lineage>
</organism>
<dbReference type="EMBL" id="BKCJ011042326">
    <property type="protein sequence ID" value="GFC73395.1"/>
    <property type="molecule type" value="Genomic_DNA"/>
</dbReference>
<reference evidence="1" key="1">
    <citation type="journal article" date="2019" name="Sci. Rep.">
        <title>Draft genome of Tanacetum cinerariifolium, the natural source of mosquito coil.</title>
        <authorList>
            <person name="Yamashiro T."/>
            <person name="Shiraishi A."/>
            <person name="Satake H."/>
            <person name="Nakayama K."/>
        </authorList>
    </citation>
    <scope>NUCLEOTIDE SEQUENCE</scope>
</reference>
<protein>
    <submittedName>
        <fullName evidence="1">Uncharacterized protein</fullName>
    </submittedName>
</protein>
<accession>A0A699QIZ5</accession>
<comment type="caution">
    <text evidence="1">The sequence shown here is derived from an EMBL/GenBank/DDBJ whole genome shotgun (WGS) entry which is preliminary data.</text>
</comment>
<feature type="non-terminal residue" evidence="1">
    <location>
        <position position="1"/>
    </location>
</feature>